<reference evidence="3 4" key="1">
    <citation type="submission" date="2016-07" db="EMBL/GenBank/DDBJ databases">
        <title>Pervasive Adenine N6-methylation of Active Genes in Fungi.</title>
        <authorList>
            <consortium name="DOE Joint Genome Institute"/>
            <person name="Mondo S.J."/>
            <person name="Dannebaum R.O."/>
            <person name="Kuo R.C."/>
            <person name="Labutti K."/>
            <person name="Haridas S."/>
            <person name="Kuo A."/>
            <person name="Salamov A."/>
            <person name="Ahrendt S.R."/>
            <person name="Lipzen A."/>
            <person name="Sullivan W."/>
            <person name="Andreopoulos W.B."/>
            <person name="Clum A."/>
            <person name="Lindquist E."/>
            <person name="Daum C."/>
            <person name="Ramamoorthy G.K."/>
            <person name="Gryganskyi A."/>
            <person name="Culley D."/>
            <person name="Magnuson J.K."/>
            <person name="James T.Y."/>
            <person name="O'Malley M.A."/>
            <person name="Stajich J.E."/>
            <person name="Spatafora J.W."/>
            <person name="Visel A."/>
            <person name="Grigoriev I.V."/>
        </authorList>
    </citation>
    <scope>NUCLEOTIDE SEQUENCE [LARGE SCALE GENOMIC DNA]</scope>
    <source>
        <strain evidence="3 4">CBS 115471</strain>
    </source>
</reference>
<name>A0A1Y2A932_9PLEO</name>
<accession>A0A1Y2A932</accession>
<keyword evidence="2" id="KW-0812">Transmembrane</keyword>
<dbReference type="STRING" id="1231657.A0A1Y2A932"/>
<protein>
    <submittedName>
        <fullName evidence="3">Uncharacterized protein</fullName>
    </submittedName>
</protein>
<feature type="compositionally biased region" description="Polar residues" evidence="1">
    <location>
        <begin position="496"/>
        <end position="507"/>
    </location>
</feature>
<dbReference type="AlphaFoldDB" id="A0A1Y2A932"/>
<sequence>MALLTVFNLAVNGFDKEFTYRTDPNTTVKETHWYNNPVFAWGSDSLTPTCQNLQIPIGYQFITTNLGFQYTVSKIFFVSAANRTEERSSMSYHNNTLDKCDVIAIRVRMKKSDWAAPEKKQDSFARFRWMESDASATARCEMANRDGRFILEFRAEYTPQIYQHRFIASDDIKLHAPLWWGARLLNAYFAGIQHTMSGWLPDGNTIYTRANMDFSTKSTERNRSINDPQLYRLQYNFIQSNGKLDWDEGRDSKSIYNNTAFAISRPLTEAFMWNKIFRSVILADLGNTEAENLLTNETLLRYALDPDDDFNRVPGAPLEPAEMGNWRWMFAAMPDPYNNSKQIFLNESFDVFKNKSKSLETKPASIFAEYICSVPGARSPVAMIMFTLVANLALFHSAWALFKYVADRYMSWINKESNWCEGCIDMRRDFEEGKMRISSEALHRSETREGIEMTKRGECCKEGSPLEEGHMQGENGSSEEEYDEDASISMGELLRSESSSTQRLIPG</sequence>
<organism evidence="3 4">
    <name type="scientific">Clohesyomyces aquaticus</name>
    <dbReference type="NCBI Taxonomy" id="1231657"/>
    <lineage>
        <taxon>Eukaryota</taxon>
        <taxon>Fungi</taxon>
        <taxon>Dikarya</taxon>
        <taxon>Ascomycota</taxon>
        <taxon>Pezizomycotina</taxon>
        <taxon>Dothideomycetes</taxon>
        <taxon>Pleosporomycetidae</taxon>
        <taxon>Pleosporales</taxon>
        <taxon>Lindgomycetaceae</taxon>
        <taxon>Clohesyomyces</taxon>
    </lineage>
</organism>
<gene>
    <name evidence="3" type="ORF">BCR34DRAFT_582590</name>
</gene>
<evidence type="ECO:0000313" key="4">
    <source>
        <dbReference type="Proteomes" id="UP000193144"/>
    </source>
</evidence>
<dbReference type="Proteomes" id="UP000193144">
    <property type="component" value="Unassembled WGS sequence"/>
</dbReference>
<feature type="compositionally biased region" description="Acidic residues" evidence="1">
    <location>
        <begin position="477"/>
        <end position="486"/>
    </location>
</feature>
<dbReference type="EMBL" id="MCFA01000004">
    <property type="protein sequence ID" value="ORY19033.1"/>
    <property type="molecule type" value="Genomic_DNA"/>
</dbReference>
<evidence type="ECO:0000256" key="1">
    <source>
        <dbReference type="SAM" id="MobiDB-lite"/>
    </source>
</evidence>
<dbReference type="OrthoDB" id="3220769at2759"/>
<keyword evidence="2" id="KW-0472">Membrane</keyword>
<evidence type="ECO:0000256" key="2">
    <source>
        <dbReference type="SAM" id="Phobius"/>
    </source>
</evidence>
<comment type="caution">
    <text evidence="3">The sequence shown here is derived from an EMBL/GenBank/DDBJ whole genome shotgun (WGS) entry which is preliminary data.</text>
</comment>
<keyword evidence="4" id="KW-1185">Reference proteome</keyword>
<evidence type="ECO:0000313" key="3">
    <source>
        <dbReference type="EMBL" id="ORY19033.1"/>
    </source>
</evidence>
<proteinExistence type="predicted"/>
<feature type="region of interest" description="Disordered" evidence="1">
    <location>
        <begin position="460"/>
        <end position="507"/>
    </location>
</feature>
<keyword evidence="2" id="KW-1133">Transmembrane helix</keyword>
<feature type="transmembrane region" description="Helical" evidence="2">
    <location>
        <begin position="381"/>
        <end position="402"/>
    </location>
</feature>